<dbReference type="AlphaFoldDB" id="A0A0D2RMW8"/>
<name>A0A0D2RMW8_GOSRA</name>
<dbReference type="Proteomes" id="UP000032304">
    <property type="component" value="Chromosome 5"/>
</dbReference>
<dbReference type="Gramene" id="KJB30946">
    <property type="protein sequence ID" value="KJB30946"/>
    <property type="gene ID" value="B456_005G168900"/>
</dbReference>
<proteinExistence type="predicted"/>
<evidence type="ECO:0000313" key="1">
    <source>
        <dbReference type="EMBL" id="KJB30946.1"/>
    </source>
</evidence>
<evidence type="ECO:0000313" key="2">
    <source>
        <dbReference type="Proteomes" id="UP000032304"/>
    </source>
</evidence>
<keyword evidence="2" id="KW-1185">Reference proteome</keyword>
<organism evidence="1 2">
    <name type="scientific">Gossypium raimondii</name>
    <name type="common">Peruvian cotton</name>
    <name type="synonym">Gossypium klotzschianum subsp. raimondii</name>
    <dbReference type="NCBI Taxonomy" id="29730"/>
    <lineage>
        <taxon>Eukaryota</taxon>
        <taxon>Viridiplantae</taxon>
        <taxon>Streptophyta</taxon>
        <taxon>Embryophyta</taxon>
        <taxon>Tracheophyta</taxon>
        <taxon>Spermatophyta</taxon>
        <taxon>Magnoliopsida</taxon>
        <taxon>eudicotyledons</taxon>
        <taxon>Gunneridae</taxon>
        <taxon>Pentapetalae</taxon>
        <taxon>rosids</taxon>
        <taxon>malvids</taxon>
        <taxon>Malvales</taxon>
        <taxon>Malvaceae</taxon>
        <taxon>Malvoideae</taxon>
        <taxon>Gossypium</taxon>
    </lineage>
</organism>
<gene>
    <name evidence="1" type="ORF">B456_005G168900</name>
</gene>
<dbReference type="OMA" id="SEEKTFM"/>
<sequence>MGCNCKKIDVVDGTRSRSFRYEDYNNRRAFLRSYPLQWGEDEDEQERVTATKECSTEKKPIKKFMQSVYHWSGEKVVVLRRFKDKLAVYVVACLPIRFKSPLLP</sequence>
<dbReference type="EMBL" id="CM001744">
    <property type="protein sequence ID" value="KJB30946.1"/>
    <property type="molecule type" value="Genomic_DNA"/>
</dbReference>
<dbReference type="eggNOG" id="ENOG502S9PW">
    <property type="taxonomic scope" value="Eukaryota"/>
</dbReference>
<reference evidence="1 2" key="1">
    <citation type="journal article" date="2012" name="Nature">
        <title>Repeated polyploidization of Gossypium genomes and the evolution of spinnable cotton fibres.</title>
        <authorList>
            <person name="Paterson A.H."/>
            <person name="Wendel J.F."/>
            <person name="Gundlach H."/>
            <person name="Guo H."/>
            <person name="Jenkins J."/>
            <person name="Jin D."/>
            <person name="Llewellyn D."/>
            <person name="Showmaker K.C."/>
            <person name="Shu S."/>
            <person name="Udall J."/>
            <person name="Yoo M.J."/>
            <person name="Byers R."/>
            <person name="Chen W."/>
            <person name="Doron-Faigenboim A."/>
            <person name="Duke M.V."/>
            <person name="Gong L."/>
            <person name="Grimwood J."/>
            <person name="Grover C."/>
            <person name="Grupp K."/>
            <person name="Hu G."/>
            <person name="Lee T.H."/>
            <person name="Li J."/>
            <person name="Lin L."/>
            <person name="Liu T."/>
            <person name="Marler B.S."/>
            <person name="Page J.T."/>
            <person name="Roberts A.W."/>
            <person name="Romanel E."/>
            <person name="Sanders W.S."/>
            <person name="Szadkowski E."/>
            <person name="Tan X."/>
            <person name="Tang H."/>
            <person name="Xu C."/>
            <person name="Wang J."/>
            <person name="Wang Z."/>
            <person name="Zhang D."/>
            <person name="Zhang L."/>
            <person name="Ashrafi H."/>
            <person name="Bedon F."/>
            <person name="Bowers J.E."/>
            <person name="Brubaker C.L."/>
            <person name="Chee P.W."/>
            <person name="Das S."/>
            <person name="Gingle A.R."/>
            <person name="Haigler C.H."/>
            <person name="Harker D."/>
            <person name="Hoffmann L.V."/>
            <person name="Hovav R."/>
            <person name="Jones D.C."/>
            <person name="Lemke C."/>
            <person name="Mansoor S."/>
            <person name="ur Rahman M."/>
            <person name="Rainville L.N."/>
            <person name="Rambani A."/>
            <person name="Reddy U.K."/>
            <person name="Rong J.K."/>
            <person name="Saranga Y."/>
            <person name="Scheffler B.E."/>
            <person name="Scheffler J.A."/>
            <person name="Stelly D.M."/>
            <person name="Triplett B.A."/>
            <person name="Van Deynze A."/>
            <person name="Vaslin M.F."/>
            <person name="Waghmare V.N."/>
            <person name="Walford S.A."/>
            <person name="Wright R.J."/>
            <person name="Zaki E.A."/>
            <person name="Zhang T."/>
            <person name="Dennis E.S."/>
            <person name="Mayer K.F."/>
            <person name="Peterson D.G."/>
            <person name="Rokhsar D.S."/>
            <person name="Wang X."/>
            <person name="Schmutz J."/>
        </authorList>
    </citation>
    <scope>NUCLEOTIDE SEQUENCE [LARGE SCALE GENOMIC DNA]</scope>
</reference>
<accession>A0A0D2RMW8</accession>
<protein>
    <submittedName>
        <fullName evidence="1">Uncharacterized protein</fullName>
    </submittedName>
</protein>